<proteinExistence type="predicted"/>
<evidence type="ECO:0000313" key="2">
    <source>
        <dbReference type="Proteomes" id="UP000558997"/>
    </source>
</evidence>
<organism evidence="1 2">
    <name type="scientific">Kribbella solani</name>
    <dbReference type="NCBI Taxonomy" id="236067"/>
    <lineage>
        <taxon>Bacteria</taxon>
        <taxon>Bacillati</taxon>
        <taxon>Actinomycetota</taxon>
        <taxon>Actinomycetes</taxon>
        <taxon>Propionibacteriales</taxon>
        <taxon>Kribbellaceae</taxon>
        <taxon>Kribbella</taxon>
    </lineage>
</organism>
<gene>
    <name evidence="1" type="ORF">HDA44_006090</name>
</gene>
<dbReference type="EMBL" id="JACHNF010000001">
    <property type="protein sequence ID" value="MBB5982749.1"/>
    <property type="molecule type" value="Genomic_DNA"/>
</dbReference>
<accession>A0A841DX99</accession>
<dbReference type="AlphaFoldDB" id="A0A841DX99"/>
<evidence type="ECO:0000313" key="1">
    <source>
        <dbReference type="EMBL" id="MBB5982749.1"/>
    </source>
</evidence>
<evidence type="ECO:0008006" key="3">
    <source>
        <dbReference type="Google" id="ProtNLM"/>
    </source>
</evidence>
<sequence>MKGFTRSRPVSEFARICALAEGQHGLVGISQLRGEVTEQILTQWQDAEIVEPVIDGVIRVRAGARHPHQTVYATWLLAEATPAWERSLTALVISHRSAAELYGAGTAAPEGIELSGRARNSLPAGVTVHPRSVREDECVVVEGLPVTGPARTLADLADRQGLDLSDLGRLARSFISQGWTTIEQLGAELTEQFAGRAGQDQDGSAWLSAALDAAAKG</sequence>
<dbReference type="Proteomes" id="UP000558997">
    <property type="component" value="Unassembled WGS sequence"/>
</dbReference>
<dbReference type="RefSeq" id="WP_184840218.1">
    <property type="nucleotide sequence ID" value="NZ_BAAAVN010000002.1"/>
</dbReference>
<comment type="caution">
    <text evidence="1">The sequence shown here is derived from an EMBL/GenBank/DDBJ whole genome shotgun (WGS) entry which is preliminary data.</text>
</comment>
<reference evidence="1 2" key="1">
    <citation type="submission" date="2020-08" db="EMBL/GenBank/DDBJ databases">
        <title>Sequencing the genomes of 1000 actinobacteria strains.</title>
        <authorList>
            <person name="Klenk H.-P."/>
        </authorList>
    </citation>
    <scope>NUCLEOTIDE SEQUENCE [LARGE SCALE GENOMIC DNA]</scope>
    <source>
        <strain evidence="1 2">DSM 17294</strain>
    </source>
</reference>
<keyword evidence="2" id="KW-1185">Reference proteome</keyword>
<protein>
    <recommendedName>
        <fullName evidence="3">AbiEi antitoxin C-terminal domain-containing protein</fullName>
    </recommendedName>
</protein>
<name>A0A841DX99_9ACTN</name>